<keyword evidence="4 9" id="KW-0547">Nucleotide-binding</keyword>
<dbReference type="PROSITE" id="PS00107">
    <property type="entry name" value="PROTEIN_KINASE_ATP"/>
    <property type="match status" value="1"/>
</dbReference>
<evidence type="ECO:0000256" key="10">
    <source>
        <dbReference type="SAM" id="MobiDB-lite"/>
    </source>
</evidence>
<dbReference type="EMBL" id="JACBAG010001749">
    <property type="protein sequence ID" value="KAF7183009.1"/>
    <property type="molecule type" value="Genomic_DNA"/>
</dbReference>
<protein>
    <recommendedName>
        <fullName evidence="1">non-specific serine/threonine protein kinase</fullName>
        <ecNumber evidence="1">2.7.11.1</ecNumber>
    </recommendedName>
</protein>
<dbReference type="Gene3D" id="1.10.510.10">
    <property type="entry name" value="Transferase(Phosphotransferase) domain 1"/>
    <property type="match status" value="1"/>
</dbReference>
<dbReference type="SUPFAM" id="SSF56112">
    <property type="entry name" value="Protein kinase-like (PK-like)"/>
    <property type="match status" value="1"/>
</dbReference>
<dbReference type="Pfam" id="PF00069">
    <property type="entry name" value="Pkinase"/>
    <property type="match status" value="2"/>
</dbReference>
<dbReference type="GO" id="GO:0000245">
    <property type="term" value="P:spliceosomal complex assembly"/>
    <property type="evidence" value="ECO:0007669"/>
    <property type="project" value="TreeGrafter"/>
</dbReference>
<accession>A0A8H6R0S5</accession>
<feature type="binding site" evidence="9">
    <location>
        <position position="78"/>
    </location>
    <ligand>
        <name>ATP</name>
        <dbReference type="ChEBI" id="CHEBI:30616"/>
    </ligand>
</feature>
<keyword evidence="6 9" id="KW-0067">ATP-binding</keyword>
<name>A0A8H6R0S5_9EURO</name>
<dbReference type="InterPro" id="IPR051334">
    <property type="entry name" value="SRPK"/>
</dbReference>
<dbReference type="PANTHER" id="PTHR47634">
    <property type="entry name" value="PROTEIN KINASE DOMAIN-CONTAINING PROTEIN-RELATED"/>
    <property type="match status" value="1"/>
</dbReference>
<reference evidence="12" key="1">
    <citation type="submission" date="2020-06" db="EMBL/GenBank/DDBJ databases">
        <title>Draft genome sequences of strains closely related to Aspergillus parafelis and Aspergillus hiratsukae.</title>
        <authorList>
            <person name="Dos Santos R.A.C."/>
            <person name="Rivero-Menendez O."/>
            <person name="Steenwyk J.L."/>
            <person name="Mead M.E."/>
            <person name="Goldman G.H."/>
            <person name="Alastruey-Izquierdo A."/>
            <person name="Rokas A."/>
        </authorList>
    </citation>
    <scope>NUCLEOTIDE SEQUENCE</scope>
    <source>
        <strain evidence="12">CNM-CM7691</strain>
    </source>
</reference>
<dbReference type="PROSITE" id="PS50011">
    <property type="entry name" value="PROTEIN_KINASE_DOM"/>
    <property type="match status" value="1"/>
</dbReference>
<dbReference type="AlphaFoldDB" id="A0A8H6R0S5"/>
<evidence type="ECO:0000256" key="1">
    <source>
        <dbReference type="ARBA" id="ARBA00012513"/>
    </source>
</evidence>
<comment type="catalytic activity">
    <reaction evidence="8">
        <text>L-seryl-[protein] + ATP = O-phospho-L-seryl-[protein] + ADP + H(+)</text>
        <dbReference type="Rhea" id="RHEA:17989"/>
        <dbReference type="Rhea" id="RHEA-COMP:9863"/>
        <dbReference type="Rhea" id="RHEA-COMP:11604"/>
        <dbReference type="ChEBI" id="CHEBI:15378"/>
        <dbReference type="ChEBI" id="CHEBI:29999"/>
        <dbReference type="ChEBI" id="CHEBI:30616"/>
        <dbReference type="ChEBI" id="CHEBI:83421"/>
        <dbReference type="ChEBI" id="CHEBI:456216"/>
        <dbReference type="EC" id="2.7.11.1"/>
    </reaction>
</comment>
<dbReference type="InterPro" id="IPR017441">
    <property type="entry name" value="Protein_kinase_ATP_BS"/>
</dbReference>
<dbReference type="InterPro" id="IPR011009">
    <property type="entry name" value="Kinase-like_dom_sf"/>
</dbReference>
<evidence type="ECO:0000256" key="5">
    <source>
        <dbReference type="ARBA" id="ARBA00022777"/>
    </source>
</evidence>
<evidence type="ECO:0000313" key="13">
    <source>
        <dbReference type="Proteomes" id="UP000641853"/>
    </source>
</evidence>
<proteinExistence type="predicted"/>
<evidence type="ECO:0000256" key="2">
    <source>
        <dbReference type="ARBA" id="ARBA00022527"/>
    </source>
</evidence>
<evidence type="ECO:0000256" key="8">
    <source>
        <dbReference type="ARBA" id="ARBA00048679"/>
    </source>
</evidence>
<keyword evidence="3" id="KW-0808">Transferase</keyword>
<dbReference type="Gene3D" id="3.30.200.20">
    <property type="entry name" value="Phosphorylase Kinase, domain 1"/>
    <property type="match status" value="1"/>
</dbReference>
<gene>
    <name evidence="12" type="ORF">CNMCM7691_002753</name>
</gene>
<evidence type="ECO:0000256" key="9">
    <source>
        <dbReference type="PROSITE-ProRule" id="PRU10141"/>
    </source>
</evidence>
<comment type="catalytic activity">
    <reaction evidence="7">
        <text>L-threonyl-[protein] + ATP = O-phospho-L-threonyl-[protein] + ADP + H(+)</text>
        <dbReference type="Rhea" id="RHEA:46608"/>
        <dbReference type="Rhea" id="RHEA-COMP:11060"/>
        <dbReference type="Rhea" id="RHEA-COMP:11605"/>
        <dbReference type="ChEBI" id="CHEBI:15378"/>
        <dbReference type="ChEBI" id="CHEBI:30013"/>
        <dbReference type="ChEBI" id="CHEBI:30616"/>
        <dbReference type="ChEBI" id="CHEBI:61977"/>
        <dbReference type="ChEBI" id="CHEBI:456216"/>
        <dbReference type="EC" id="2.7.11.1"/>
    </reaction>
</comment>
<evidence type="ECO:0000313" key="12">
    <source>
        <dbReference type="EMBL" id="KAF7183009.1"/>
    </source>
</evidence>
<dbReference type="Proteomes" id="UP000641853">
    <property type="component" value="Unassembled WGS sequence"/>
</dbReference>
<keyword evidence="5" id="KW-0418">Kinase</keyword>
<evidence type="ECO:0000256" key="6">
    <source>
        <dbReference type="ARBA" id="ARBA00022840"/>
    </source>
</evidence>
<evidence type="ECO:0000259" key="11">
    <source>
        <dbReference type="PROSITE" id="PS50011"/>
    </source>
</evidence>
<dbReference type="GO" id="GO:0005524">
    <property type="term" value="F:ATP binding"/>
    <property type="evidence" value="ECO:0007669"/>
    <property type="project" value="UniProtKB-UniRule"/>
</dbReference>
<feature type="domain" description="Protein kinase" evidence="11">
    <location>
        <begin position="49"/>
        <end position="414"/>
    </location>
</feature>
<evidence type="ECO:0000256" key="3">
    <source>
        <dbReference type="ARBA" id="ARBA00022679"/>
    </source>
</evidence>
<dbReference type="GO" id="GO:0050684">
    <property type="term" value="P:regulation of mRNA processing"/>
    <property type="evidence" value="ECO:0007669"/>
    <property type="project" value="TreeGrafter"/>
</dbReference>
<feature type="region of interest" description="Disordered" evidence="10">
    <location>
        <begin position="526"/>
        <end position="546"/>
    </location>
</feature>
<organism evidence="12 13">
    <name type="scientific">Aspergillus felis</name>
    <dbReference type="NCBI Taxonomy" id="1287682"/>
    <lineage>
        <taxon>Eukaryota</taxon>
        <taxon>Fungi</taxon>
        <taxon>Dikarya</taxon>
        <taxon>Ascomycota</taxon>
        <taxon>Pezizomycotina</taxon>
        <taxon>Eurotiomycetes</taxon>
        <taxon>Eurotiomycetidae</taxon>
        <taxon>Eurotiales</taxon>
        <taxon>Aspergillaceae</taxon>
        <taxon>Aspergillus</taxon>
        <taxon>Aspergillus subgen. Fumigati</taxon>
    </lineage>
</organism>
<dbReference type="PANTHER" id="PTHR47634:SF9">
    <property type="entry name" value="PROTEIN KINASE DOMAIN-CONTAINING PROTEIN-RELATED"/>
    <property type="match status" value="1"/>
</dbReference>
<keyword evidence="2" id="KW-0723">Serine/threonine-protein kinase</keyword>
<evidence type="ECO:0000256" key="4">
    <source>
        <dbReference type="ARBA" id="ARBA00022741"/>
    </source>
</evidence>
<comment type="caution">
    <text evidence="12">The sequence shown here is derived from an EMBL/GenBank/DDBJ whole genome shotgun (WGS) entry which is preliminary data.</text>
</comment>
<dbReference type="EC" id="2.7.11.1" evidence="1"/>
<dbReference type="SMART" id="SM00220">
    <property type="entry name" value="S_TKc"/>
    <property type="match status" value="1"/>
</dbReference>
<sequence>MAFKNFSSRAGSSSLPFKYVPAEEVERIEKYQPGGYHPIMIGDALQSRYRVAHKLGHGTYSTIWLCRDCQTNKYVAVKVGTAESNSREADVLDYLNHSSPLDHPSRAMIPSVQDRFVLHGPNGLHPCYVTALAMCSVSGAKDASYKRIFQARTARSLIVQLVLAVEYIHSKEVVHGDLHPGNVLLRLPADFDQLSIEQLYERYGSPAPEPVVRLDGQPLESSVPVSIVPPIWLGKPSEQFHPSESNVLLSDFGEAYRPLIEHRCSSQAPFSFVPPEARFEPEQGLSFPADIWSLACSIWIILGQRPLFEDILATPDDITAGQVETLGNLPLRWWKKWEARHEYFDESGKPNQGRQVTSWDDRFETHIQLPQQKAGIPGFDKEEKAALMEMLRSMLSFEPEKRLTAQDILNYVLYVEDMEQYGDDDGEAIQLYQIGRRKAWLALAVAAWRCLASVVRRQVTDSPSFSPRPPSAYRRPSVPSIRLGLPSYIDLDIDIDIDINFPRPSPLPRREEQPSFQLRPTARFAYHPTSTKPEPNFSVSRILPQA</sequence>
<dbReference type="InterPro" id="IPR000719">
    <property type="entry name" value="Prot_kinase_dom"/>
</dbReference>
<dbReference type="GO" id="GO:0004674">
    <property type="term" value="F:protein serine/threonine kinase activity"/>
    <property type="evidence" value="ECO:0007669"/>
    <property type="project" value="UniProtKB-KW"/>
</dbReference>
<keyword evidence="13" id="KW-1185">Reference proteome</keyword>
<evidence type="ECO:0000256" key="7">
    <source>
        <dbReference type="ARBA" id="ARBA00047899"/>
    </source>
</evidence>
<feature type="compositionally biased region" description="Polar residues" evidence="10">
    <location>
        <begin position="528"/>
        <end position="539"/>
    </location>
</feature>